<proteinExistence type="predicted"/>
<dbReference type="PANTHER" id="PTHR40132:SF1">
    <property type="entry name" value="PRE-MRNA-SPLICING FACTOR 38B"/>
    <property type="match status" value="1"/>
</dbReference>
<feature type="compositionally biased region" description="Basic and acidic residues" evidence="1">
    <location>
        <begin position="158"/>
        <end position="184"/>
    </location>
</feature>
<feature type="compositionally biased region" description="Basic and acidic residues" evidence="1">
    <location>
        <begin position="196"/>
        <end position="220"/>
    </location>
</feature>
<dbReference type="Proteomes" id="UP000785200">
    <property type="component" value="Unassembled WGS sequence"/>
</dbReference>
<protein>
    <submittedName>
        <fullName evidence="2">Uncharacterized protein</fullName>
    </submittedName>
</protein>
<comment type="caution">
    <text evidence="2">The sequence shown here is derived from an EMBL/GenBank/DDBJ whole genome shotgun (WGS) entry which is preliminary data.</text>
</comment>
<gene>
    <name evidence="2" type="ORF">D0Z07_3284</name>
</gene>
<sequence>MANDELLTDDYVAGILARDAKESATKYSALGLEAFSSTSKPPASKPKPNTRFLRNIIKDTDSHNAALLAKEAADSRARLHSLGGHVHRDEKASHVGGGDIRRRQLGDIAAILGGRPSKRRNTKTRTRDSDGRQANTSGEDEQSELKGDEEKRRKHRSRDGDKEDRISKHRQHGADGKEDDDRTRDHKSHRRRHRSRSEGRDEDDRKRRKRDVSFDRERGKERRRRRSRSPTDRESKRPRYRSRSPKGKLSESPELQMSRPSRKDPKPEPKPEYDSDPLDDIIGPRPPSIPEVRSRGRGTISQASGIDSRFSTTYDPTVDVQLDPDEENDWDQALEALRDRQKWKQQGADRLRAAGFTDEEIGKWEKGGEKRAEDVKWAKKGEGREWDRGKVVGADGVFSSSASWGRLDGATSDGDDIAESSWGRLKGT</sequence>
<name>A0A9P6VM12_9HELO</name>
<feature type="compositionally biased region" description="Basic and acidic residues" evidence="1">
    <location>
        <begin position="86"/>
        <end position="105"/>
    </location>
</feature>
<dbReference type="EMBL" id="VNKQ01000006">
    <property type="protein sequence ID" value="KAG0650513.1"/>
    <property type="molecule type" value="Genomic_DNA"/>
</dbReference>
<evidence type="ECO:0000313" key="3">
    <source>
        <dbReference type="Proteomes" id="UP000785200"/>
    </source>
</evidence>
<feature type="region of interest" description="Disordered" evidence="1">
    <location>
        <begin position="81"/>
        <end position="318"/>
    </location>
</feature>
<feature type="compositionally biased region" description="Polar residues" evidence="1">
    <location>
        <begin position="299"/>
        <end position="315"/>
    </location>
</feature>
<evidence type="ECO:0000256" key="1">
    <source>
        <dbReference type="SAM" id="MobiDB-lite"/>
    </source>
</evidence>
<keyword evidence="3" id="KW-1185">Reference proteome</keyword>
<accession>A0A9P6VM12</accession>
<dbReference type="OrthoDB" id="2431475at2759"/>
<reference evidence="2" key="1">
    <citation type="submission" date="2019-07" db="EMBL/GenBank/DDBJ databases">
        <title>Hyphodiscus hymeniophilus genome sequencing and assembly.</title>
        <authorList>
            <person name="Kramer G."/>
            <person name="Nodwell J."/>
        </authorList>
    </citation>
    <scope>NUCLEOTIDE SEQUENCE</scope>
    <source>
        <strain evidence="2">ATCC 34498</strain>
    </source>
</reference>
<feature type="compositionally biased region" description="Basic and acidic residues" evidence="1">
    <location>
        <begin position="261"/>
        <end position="273"/>
    </location>
</feature>
<feature type="compositionally biased region" description="Basic residues" evidence="1">
    <location>
        <begin position="185"/>
        <end position="195"/>
    </location>
</feature>
<feature type="region of interest" description="Disordered" evidence="1">
    <location>
        <begin position="399"/>
        <end position="428"/>
    </location>
</feature>
<dbReference type="PANTHER" id="PTHR40132">
    <property type="entry name" value="PRE-MRNA-SPLICING FACTOR 38B"/>
    <property type="match status" value="1"/>
</dbReference>
<organism evidence="2 3">
    <name type="scientific">Hyphodiscus hymeniophilus</name>
    <dbReference type="NCBI Taxonomy" id="353542"/>
    <lineage>
        <taxon>Eukaryota</taxon>
        <taxon>Fungi</taxon>
        <taxon>Dikarya</taxon>
        <taxon>Ascomycota</taxon>
        <taxon>Pezizomycotina</taxon>
        <taxon>Leotiomycetes</taxon>
        <taxon>Helotiales</taxon>
        <taxon>Hyphodiscaceae</taxon>
        <taxon>Hyphodiscus</taxon>
    </lineage>
</organism>
<dbReference type="AlphaFoldDB" id="A0A9P6VM12"/>
<evidence type="ECO:0000313" key="2">
    <source>
        <dbReference type="EMBL" id="KAG0650513.1"/>
    </source>
</evidence>